<feature type="chain" id="PRO_5045123039" description="Non-reducing end beta-L-arabinofuranosidase-like GH127 catalytic domain-containing protein" evidence="1">
    <location>
        <begin position="26"/>
        <end position="932"/>
    </location>
</feature>
<evidence type="ECO:0000256" key="1">
    <source>
        <dbReference type="SAM" id="SignalP"/>
    </source>
</evidence>
<dbReference type="EMBL" id="JALJOT010000002">
    <property type="protein sequence ID" value="KAK9917511.1"/>
    <property type="molecule type" value="Genomic_DNA"/>
</dbReference>
<comment type="caution">
    <text evidence="3">The sequence shown here is derived from an EMBL/GenBank/DDBJ whole genome shotgun (WGS) entry which is preliminary data.</text>
</comment>
<dbReference type="Proteomes" id="UP001491310">
    <property type="component" value="Unassembled WGS sequence"/>
</dbReference>
<dbReference type="InterPro" id="IPR012878">
    <property type="entry name" value="Beta-AFase-like_GH127_cat"/>
</dbReference>
<dbReference type="PANTHER" id="PTHR31151:SF0">
    <property type="entry name" value="PROLINE-TRNA LIGASE (DUF1680)"/>
    <property type="match status" value="1"/>
</dbReference>
<evidence type="ECO:0000259" key="2">
    <source>
        <dbReference type="Pfam" id="PF07944"/>
    </source>
</evidence>
<keyword evidence="4" id="KW-1185">Reference proteome</keyword>
<accession>A0ABR2Z1E7</accession>
<proteinExistence type="predicted"/>
<sequence>MHALRRASGCSLILCLLWGILAASADPRLLQPVSVDKVVFGDNSVLVTPAMLDFVFIRSILPEQLLFPLMRMVDMNVDPRHRLRFKNSWEDVMRATLQTAGEFVGHYFKAAGQLVQNQGAPAQDLKQNADRAIEILADITTQAGGYLFAYPQSQFDLLREKAKDPNGPRGYDARVPCYVLDKLIGGPLDYYRYTGNKQALYVTNSVVDKWLLPYVTRIVQTDGRDSFQRMLKIEFGAMQETLYHLFETSGDIRHAWLASQFSRDDIFYPLANGTDVFEGLHANTILAQATGYAACFETTGNITCKDAVLNVLDILISNHSWTTGGSGASEHWGVPMRMADFLLKNDANGVPLTRLTQETCTVHNTIKLLRSAFTWTTNPMYIDVLERLLYNGILGTQRMPPALQHQHVRQESRPKADRWRLAFLDASYDKTAKADTCTPPETIGEYTDDKIDVIKPGPSVRSYLLPMGPGYSRADGGAPRPHDTPGGDKGWTSFHSLFCCHGTGIEATAMLPQHLFFTRPAQHTLDVPSLYVTHYDNATFEDPDYGVGVRVETGRSYSAPGPAWLINVTFFDLPNDTLAGIPFRLALRMPSWTTDGLAVDLSKNGRPAPACPSAQPGNFCTIIDGFSRGDSIRMVFPLTATVETLKDDRPEFQKYKSIIMGPHVMAGITHATSTVAVDTDHIGDALSPVDTTGLVSILSLPEDAVYGETSMCGMPGERGTCRAADVLSYAMQGSGQYLKVEKSAILAASNIANTAEGMDASFRVVTAYRRGNASKPLPFGAYDVDSYISLESMTWPGHYIGADDQDDGSEDFEGRHTFIIRGGNDGRTMESTGKQQSTLSLESASLPGSFLTSTTPGKDSVTVGNFRVPNGGDDQVLKTASSFWFQPPLGVYPEGAMVLRSQPNSVAEDFVVAPFFTLVEERYTIYFQFLGL</sequence>
<keyword evidence="1" id="KW-0732">Signal</keyword>
<feature type="domain" description="Non-reducing end beta-L-arabinofuranosidase-like GH127 catalytic" evidence="2">
    <location>
        <begin position="89"/>
        <end position="398"/>
    </location>
</feature>
<dbReference type="Gene3D" id="2.80.10.50">
    <property type="match status" value="1"/>
</dbReference>
<protein>
    <recommendedName>
        <fullName evidence="2">Non-reducing end beta-L-arabinofuranosidase-like GH127 catalytic domain-containing protein</fullName>
    </recommendedName>
</protein>
<gene>
    <name evidence="3" type="ORF">WJX75_005183</name>
</gene>
<evidence type="ECO:0000313" key="3">
    <source>
        <dbReference type="EMBL" id="KAK9917511.1"/>
    </source>
</evidence>
<evidence type="ECO:0000313" key="4">
    <source>
        <dbReference type="Proteomes" id="UP001491310"/>
    </source>
</evidence>
<organism evidence="3 4">
    <name type="scientific">Coccomyxa subellipsoidea</name>
    <dbReference type="NCBI Taxonomy" id="248742"/>
    <lineage>
        <taxon>Eukaryota</taxon>
        <taxon>Viridiplantae</taxon>
        <taxon>Chlorophyta</taxon>
        <taxon>core chlorophytes</taxon>
        <taxon>Trebouxiophyceae</taxon>
        <taxon>Trebouxiophyceae incertae sedis</taxon>
        <taxon>Coccomyxaceae</taxon>
        <taxon>Coccomyxa</taxon>
    </lineage>
</organism>
<dbReference type="PANTHER" id="PTHR31151">
    <property type="entry name" value="PROLINE-TRNA LIGASE (DUF1680)"/>
    <property type="match status" value="1"/>
</dbReference>
<feature type="signal peptide" evidence="1">
    <location>
        <begin position="1"/>
        <end position="25"/>
    </location>
</feature>
<dbReference type="InterPro" id="IPR036195">
    <property type="entry name" value="AbfB_ABD_sf"/>
</dbReference>
<dbReference type="SUPFAM" id="SSF110221">
    <property type="entry name" value="AbfB domain"/>
    <property type="match status" value="1"/>
</dbReference>
<name>A0ABR2Z1E7_9CHLO</name>
<reference evidence="3 4" key="1">
    <citation type="journal article" date="2024" name="Nat. Commun.">
        <title>Phylogenomics reveals the evolutionary origins of lichenization in chlorophyte algae.</title>
        <authorList>
            <person name="Puginier C."/>
            <person name="Libourel C."/>
            <person name="Otte J."/>
            <person name="Skaloud P."/>
            <person name="Haon M."/>
            <person name="Grisel S."/>
            <person name="Petersen M."/>
            <person name="Berrin J.G."/>
            <person name="Delaux P.M."/>
            <person name="Dal Grande F."/>
            <person name="Keller J."/>
        </authorList>
    </citation>
    <scope>NUCLEOTIDE SEQUENCE [LARGE SCALE GENOMIC DNA]</scope>
    <source>
        <strain evidence="3 4">SAG 216-7</strain>
    </source>
</reference>
<dbReference type="Pfam" id="PF07944">
    <property type="entry name" value="Beta-AFase-like_GH127_cat"/>
    <property type="match status" value="1"/>
</dbReference>